<reference evidence="31 32" key="1">
    <citation type="submission" date="2020-01" db="EMBL/GenBank/DDBJ databases">
        <title>Whole genome sequence of Heliobacterium gestii DSM 11169.</title>
        <authorList>
            <person name="Kyndt J.A."/>
            <person name="Meyer T.E."/>
        </authorList>
    </citation>
    <scope>NUCLEOTIDE SEQUENCE [LARGE SCALE GENOMIC DNA]</scope>
    <source>
        <strain evidence="31 32">DSM 11169</strain>
    </source>
</reference>
<dbReference type="UniPathway" id="UPA00219"/>
<proteinExistence type="inferred from homology"/>
<dbReference type="InterPro" id="IPR012338">
    <property type="entry name" value="Beta-lactam/transpept-like"/>
</dbReference>
<evidence type="ECO:0000256" key="21">
    <source>
        <dbReference type="ARBA" id="ARBA00023268"/>
    </source>
</evidence>
<keyword evidence="10" id="KW-0645">Protease</keyword>
<evidence type="ECO:0000313" key="32">
    <source>
        <dbReference type="Proteomes" id="UP000471031"/>
    </source>
</evidence>
<dbReference type="GO" id="GO:0030288">
    <property type="term" value="C:outer membrane-bounded periplasmic space"/>
    <property type="evidence" value="ECO:0007669"/>
    <property type="project" value="TreeGrafter"/>
</dbReference>
<evidence type="ECO:0000256" key="23">
    <source>
        <dbReference type="ARBA" id="ARBA00034000"/>
    </source>
</evidence>
<evidence type="ECO:0000256" key="10">
    <source>
        <dbReference type="ARBA" id="ARBA00022670"/>
    </source>
</evidence>
<dbReference type="SUPFAM" id="SSF53955">
    <property type="entry name" value="Lysozyme-like"/>
    <property type="match status" value="1"/>
</dbReference>
<evidence type="ECO:0000256" key="6">
    <source>
        <dbReference type="ARBA" id="ARBA00012448"/>
    </source>
</evidence>
<evidence type="ECO:0000256" key="20">
    <source>
        <dbReference type="ARBA" id="ARBA00023251"/>
    </source>
</evidence>
<evidence type="ECO:0000259" key="30">
    <source>
        <dbReference type="Pfam" id="PF00912"/>
    </source>
</evidence>
<evidence type="ECO:0000256" key="22">
    <source>
        <dbReference type="ARBA" id="ARBA00023316"/>
    </source>
</evidence>
<feature type="region of interest" description="Disordered" evidence="27">
    <location>
        <begin position="1"/>
        <end position="22"/>
    </location>
</feature>
<dbReference type="RefSeq" id="WP_161261037.1">
    <property type="nucleotide sequence ID" value="NZ_JAFBDC010000003.1"/>
</dbReference>
<comment type="function">
    <text evidence="1">Cell wall formation. Synthesis of cross-linked peptidoglycan from the lipid intermediates. The enzyme has a penicillin-insensitive transglycosylase N-terminal domain (formation of linear glycan strands) and a penicillin-sensitive transpeptidase C-terminal domain (cross-linking of the peptide subunits).</text>
</comment>
<accession>A0A845L758</accession>
<comment type="pathway">
    <text evidence="3">Cell wall biogenesis; peptidoglycan biosynthesis.</text>
</comment>
<evidence type="ECO:0000256" key="3">
    <source>
        <dbReference type="ARBA" id="ARBA00004752"/>
    </source>
</evidence>
<name>A0A845L758_HELGE</name>
<evidence type="ECO:0000256" key="18">
    <source>
        <dbReference type="ARBA" id="ARBA00022989"/>
    </source>
</evidence>
<dbReference type="Pfam" id="PF00905">
    <property type="entry name" value="Transpeptidase"/>
    <property type="match status" value="1"/>
</dbReference>
<dbReference type="InterPro" id="IPR050396">
    <property type="entry name" value="Glycosyltr_51/Transpeptidase"/>
</dbReference>
<comment type="pathway">
    <text evidence="26">Glycan biosynthesis.</text>
</comment>
<feature type="domain" description="Glycosyl transferase family 51" evidence="30">
    <location>
        <begin position="79"/>
        <end position="254"/>
    </location>
</feature>
<dbReference type="FunFam" id="1.10.3810.10:FF:000001">
    <property type="entry name" value="Penicillin-binding protein 1A"/>
    <property type="match status" value="1"/>
</dbReference>
<dbReference type="GO" id="GO:0071555">
    <property type="term" value="P:cell wall organization"/>
    <property type="evidence" value="ECO:0007669"/>
    <property type="project" value="UniProtKB-KW"/>
</dbReference>
<sequence>MDPENRQPNTPTPPGTTQKGARKKIRWPRMILLITAVLLVSTIGIGSGLIFAWAVEAPGFKAGDLDVHTTSVLYDMNKQEFAKLHAGENRTLVENINDVPIQLRQAFLAIEDNKFYEHHGVDVLANIRAILANVTGGFGSQGASTITQQLVKLTFLTPEKTLKRKVQELVLSMQLERQYSKDEIFLMYLNRINFGEGAYGVKAAAKTFYGKELKDLKLPEAALLAGLPNAPSKWSPYKNPDGAEQRRQLILTQMAKYGYITNDDAEKAKKTLPQLLDQPKRSVTGNDINFPYFTDAVIEECIDTYGITEDMLYKGGLKIYTTVDPKAQKAAEAALSDPGNYPQGKDNVPIQAAIAVVDHSTGEVRAVVGGRDYTARRGLNRATAQMRQPGSVFKPIAVYGPALEKGRSPATVIDDVPTRYGSYEPGNYDGQYRGLINMREAVRLSVNIYAVKLLNEIGVQNGFAFARNLGISNLDEKNDMTLPLALGGLSKGTNPLELAGAYGAFANKGVWIEPHLIVKVEDREGKPLVEVKPKRQVAMKETTAYLMTNMLQTAVNEGTGSKAQLDRPVAGKTGTTELPREVFGNITGNKDAWFAGFTPELSGVVWMGYDKTDQNHYMYKTYGGSYPAQMWRSVMSKALQGVGGKGFDRPPGIVDVNVDIKSGLLPSALTPPEFVQTELFEESTAPTQTSNAWIKVDINADTGLPVKPGDNASHVESRIFLKRPDYDPDRPPADAELAAPAGATPSGSNGSAKAEEGHGANAKPSTPSTTDSKTTPPTAPTPPASPSGANGASTPSGGGTGTSKNGAATNGNGGKNSTTPAVPPTPSGVVGPQG</sequence>
<dbReference type="AlphaFoldDB" id="A0A845L758"/>
<dbReference type="GO" id="GO:0006508">
    <property type="term" value="P:proteolysis"/>
    <property type="evidence" value="ECO:0007669"/>
    <property type="project" value="UniProtKB-KW"/>
</dbReference>
<dbReference type="EC" id="3.4.16.4" evidence="6"/>
<keyword evidence="15" id="KW-0133">Cell shape</keyword>
<keyword evidence="13 28" id="KW-0812">Transmembrane</keyword>
<dbReference type="InterPro" id="IPR036950">
    <property type="entry name" value="PBP_transglycosylase"/>
</dbReference>
<keyword evidence="32" id="KW-1185">Reference proteome</keyword>
<keyword evidence="20" id="KW-0046">Antibiotic resistance</keyword>
<evidence type="ECO:0000256" key="13">
    <source>
        <dbReference type="ARBA" id="ARBA00022692"/>
    </source>
</evidence>
<evidence type="ECO:0000256" key="25">
    <source>
        <dbReference type="ARBA" id="ARBA00049902"/>
    </source>
</evidence>
<evidence type="ECO:0000256" key="28">
    <source>
        <dbReference type="SAM" id="Phobius"/>
    </source>
</evidence>
<keyword evidence="22" id="KW-0961">Cell wall biogenesis/degradation</keyword>
<feature type="region of interest" description="Disordered" evidence="27">
    <location>
        <begin position="723"/>
        <end position="834"/>
    </location>
</feature>
<keyword evidence="11" id="KW-0328">Glycosyltransferase</keyword>
<feature type="compositionally biased region" description="Basic and acidic residues" evidence="27">
    <location>
        <begin position="723"/>
        <end position="733"/>
    </location>
</feature>
<dbReference type="GO" id="GO:0009252">
    <property type="term" value="P:peptidoglycan biosynthetic process"/>
    <property type="evidence" value="ECO:0007669"/>
    <property type="project" value="UniProtKB-UniPathway"/>
</dbReference>
<feature type="compositionally biased region" description="Low complexity" evidence="27">
    <location>
        <begin position="802"/>
        <end position="820"/>
    </location>
</feature>
<keyword evidence="9" id="KW-0121">Carboxypeptidase</keyword>
<comment type="catalytic activity">
    <reaction evidence="23">
        <text>Preferential cleavage: (Ac)2-L-Lys-D-Ala-|-D-Ala. Also transpeptidation of peptidyl-alanyl moieties that are N-acyl substituents of D-alanine.</text>
        <dbReference type="EC" id="3.4.16.4"/>
    </reaction>
</comment>
<dbReference type="EC" id="2.4.99.28" evidence="24"/>
<comment type="subcellular location">
    <subcellularLocation>
        <location evidence="2">Cell membrane</location>
        <topology evidence="2">Single-pass type II membrane protein</topology>
    </subcellularLocation>
</comment>
<keyword evidence="14" id="KW-0378">Hydrolase</keyword>
<dbReference type="EMBL" id="WXEX01000004">
    <property type="protein sequence ID" value="MZP42452.1"/>
    <property type="molecule type" value="Genomic_DNA"/>
</dbReference>
<dbReference type="InterPro" id="IPR001460">
    <property type="entry name" value="PCN-bd_Tpept"/>
</dbReference>
<evidence type="ECO:0000256" key="26">
    <source>
        <dbReference type="ARBA" id="ARBA00060592"/>
    </source>
</evidence>
<evidence type="ECO:0000256" key="5">
    <source>
        <dbReference type="ARBA" id="ARBA00007739"/>
    </source>
</evidence>
<evidence type="ECO:0000256" key="12">
    <source>
        <dbReference type="ARBA" id="ARBA00022679"/>
    </source>
</evidence>
<evidence type="ECO:0000256" key="19">
    <source>
        <dbReference type="ARBA" id="ARBA00023136"/>
    </source>
</evidence>
<dbReference type="Gene3D" id="3.40.710.10">
    <property type="entry name" value="DD-peptidase/beta-lactamase superfamily"/>
    <property type="match status" value="1"/>
</dbReference>
<dbReference type="InterPro" id="IPR001264">
    <property type="entry name" value="Glyco_trans_51"/>
</dbReference>
<evidence type="ECO:0000256" key="24">
    <source>
        <dbReference type="ARBA" id="ARBA00044770"/>
    </source>
</evidence>
<feature type="compositionally biased region" description="Low complexity" evidence="27">
    <location>
        <begin position="786"/>
        <end position="795"/>
    </location>
</feature>
<protein>
    <recommendedName>
        <fullName evidence="7">Penicillin-binding protein 1A</fullName>
        <ecNumber evidence="24">2.4.99.28</ecNumber>
        <ecNumber evidence="6">3.4.16.4</ecNumber>
    </recommendedName>
</protein>
<comment type="caution">
    <text evidence="31">The sequence shown here is derived from an EMBL/GenBank/DDBJ whole genome shotgun (WGS) entry which is preliminary data.</text>
</comment>
<comment type="catalytic activity">
    <reaction evidence="25">
        <text>[GlcNAc-(1-&gt;4)-Mur2Ac(oyl-L-Ala-gamma-D-Glu-L-Lys-D-Ala-D-Ala)](n)-di-trans,octa-cis-undecaprenyl diphosphate + beta-D-GlcNAc-(1-&gt;4)-Mur2Ac(oyl-L-Ala-gamma-D-Glu-L-Lys-D-Ala-D-Ala)-di-trans,octa-cis-undecaprenyl diphosphate = [GlcNAc-(1-&gt;4)-Mur2Ac(oyl-L-Ala-gamma-D-Glu-L-Lys-D-Ala-D-Ala)](n+1)-di-trans,octa-cis-undecaprenyl diphosphate + di-trans,octa-cis-undecaprenyl diphosphate + H(+)</text>
        <dbReference type="Rhea" id="RHEA:23708"/>
        <dbReference type="Rhea" id="RHEA-COMP:9602"/>
        <dbReference type="Rhea" id="RHEA-COMP:9603"/>
        <dbReference type="ChEBI" id="CHEBI:15378"/>
        <dbReference type="ChEBI" id="CHEBI:58405"/>
        <dbReference type="ChEBI" id="CHEBI:60033"/>
        <dbReference type="ChEBI" id="CHEBI:78435"/>
        <dbReference type="EC" id="2.4.99.28"/>
    </reaction>
</comment>
<keyword evidence="12" id="KW-0808">Transferase</keyword>
<feature type="transmembrane region" description="Helical" evidence="28">
    <location>
        <begin position="31"/>
        <end position="55"/>
    </location>
</feature>
<keyword evidence="18 28" id="KW-1133">Transmembrane helix</keyword>
<evidence type="ECO:0000256" key="14">
    <source>
        <dbReference type="ARBA" id="ARBA00022801"/>
    </source>
</evidence>
<gene>
    <name evidence="31" type="ORF">GTO89_05285</name>
</gene>
<evidence type="ECO:0000256" key="16">
    <source>
        <dbReference type="ARBA" id="ARBA00022968"/>
    </source>
</evidence>
<dbReference type="Pfam" id="PF00912">
    <property type="entry name" value="Transgly"/>
    <property type="match status" value="1"/>
</dbReference>
<dbReference type="Proteomes" id="UP000471031">
    <property type="component" value="Unassembled WGS sequence"/>
</dbReference>
<dbReference type="Gene3D" id="1.10.3810.10">
    <property type="entry name" value="Biosynthetic peptidoglycan transglycosylase-like"/>
    <property type="match status" value="1"/>
</dbReference>
<dbReference type="GO" id="GO:0008658">
    <property type="term" value="F:penicillin binding"/>
    <property type="evidence" value="ECO:0007669"/>
    <property type="project" value="InterPro"/>
</dbReference>
<keyword evidence="16" id="KW-0735">Signal-anchor</keyword>
<evidence type="ECO:0000259" key="29">
    <source>
        <dbReference type="Pfam" id="PF00905"/>
    </source>
</evidence>
<evidence type="ECO:0000256" key="9">
    <source>
        <dbReference type="ARBA" id="ARBA00022645"/>
    </source>
</evidence>
<dbReference type="PANTHER" id="PTHR32282">
    <property type="entry name" value="BINDING PROTEIN TRANSPEPTIDASE, PUTATIVE-RELATED"/>
    <property type="match status" value="1"/>
</dbReference>
<evidence type="ECO:0000313" key="31">
    <source>
        <dbReference type="EMBL" id="MZP42452.1"/>
    </source>
</evidence>
<dbReference type="InterPro" id="IPR023346">
    <property type="entry name" value="Lysozyme-like_dom_sf"/>
</dbReference>
<evidence type="ECO:0000256" key="8">
    <source>
        <dbReference type="ARBA" id="ARBA00022475"/>
    </source>
</evidence>
<dbReference type="SUPFAM" id="SSF56601">
    <property type="entry name" value="beta-lactamase/transpeptidase-like"/>
    <property type="match status" value="1"/>
</dbReference>
<keyword evidence="19 28" id="KW-0472">Membrane</keyword>
<comment type="similarity">
    <text evidence="5">In the N-terminal section; belongs to the glycosyltransferase 51 family.</text>
</comment>
<evidence type="ECO:0000256" key="15">
    <source>
        <dbReference type="ARBA" id="ARBA00022960"/>
    </source>
</evidence>
<evidence type="ECO:0000256" key="2">
    <source>
        <dbReference type="ARBA" id="ARBA00004401"/>
    </source>
</evidence>
<feature type="domain" description="Penicillin-binding protein transpeptidase" evidence="29">
    <location>
        <begin position="353"/>
        <end position="635"/>
    </location>
</feature>
<evidence type="ECO:0000256" key="7">
    <source>
        <dbReference type="ARBA" id="ARBA00018638"/>
    </source>
</evidence>
<dbReference type="GO" id="GO:0046677">
    <property type="term" value="P:response to antibiotic"/>
    <property type="evidence" value="ECO:0007669"/>
    <property type="project" value="UniProtKB-KW"/>
</dbReference>
<evidence type="ECO:0000256" key="1">
    <source>
        <dbReference type="ARBA" id="ARBA00002624"/>
    </source>
</evidence>
<dbReference type="GO" id="GO:0005886">
    <property type="term" value="C:plasma membrane"/>
    <property type="evidence" value="ECO:0007669"/>
    <property type="project" value="UniProtKB-SubCell"/>
</dbReference>
<keyword evidence="17" id="KW-0573">Peptidoglycan synthesis</keyword>
<dbReference type="GO" id="GO:0008360">
    <property type="term" value="P:regulation of cell shape"/>
    <property type="evidence" value="ECO:0007669"/>
    <property type="project" value="UniProtKB-KW"/>
</dbReference>
<dbReference type="GO" id="GO:0009002">
    <property type="term" value="F:serine-type D-Ala-D-Ala carboxypeptidase activity"/>
    <property type="evidence" value="ECO:0007669"/>
    <property type="project" value="UniProtKB-EC"/>
</dbReference>
<keyword evidence="8" id="KW-1003">Cell membrane</keyword>
<dbReference type="PANTHER" id="PTHR32282:SF11">
    <property type="entry name" value="PENICILLIN-BINDING PROTEIN 1B"/>
    <property type="match status" value="1"/>
</dbReference>
<evidence type="ECO:0000256" key="11">
    <source>
        <dbReference type="ARBA" id="ARBA00022676"/>
    </source>
</evidence>
<evidence type="ECO:0000256" key="27">
    <source>
        <dbReference type="SAM" id="MobiDB-lite"/>
    </source>
</evidence>
<evidence type="ECO:0000256" key="4">
    <source>
        <dbReference type="ARBA" id="ARBA00007090"/>
    </source>
</evidence>
<keyword evidence="21" id="KW-0511">Multifunctional enzyme</keyword>
<feature type="compositionally biased region" description="Low complexity" evidence="27">
    <location>
        <begin position="762"/>
        <end position="776"/>
    </location>
</feature>
<comment type="similarity">
    <text evidence="4">In the C-terminal section; belongs to the transpeptidase family.</text>
</comment>
<dbReference type="OrthoDB" id="9766909at2"/>
<evidence type="ECO:0000256" key="17">
    <source>
        <dbReference type="ARBA" id="ARBA00022984"/>
    </source>
</evidence>
<feature type="compositionally biased region" description="Low complexity" evidence="27">
    <location>
        <begin position="734"/>
        <end position="745"/>
    </location>
</feature>
<dbReference type="GO" id="GO:0008955">
    <property type="term" value="F:peptidoglycan glycosyltransferase activity"/>
    <property type="evidence" value="ECO:0007669"/>
    <property type="project" value="UniProtKB-EC"/>
</dbReference>
<organism evidence="31 32">
    <name type="scientific">Heliomicrobium gestii</name>
    <name type="common">Heliobacterium gestii</name>
    <dbReference type="NCBI Taxonomy" id="2699"/>
    <lineage>
        <taxon>Bacteria</taxon>
        <taxon>Bacillati</taxon>
        <taxon>Bacillota</taxon>
        <taxon>Clostridia</taxon>
        <taxon>Eubacteriales</taxon>
        <taxon>Heliobacteriaceae</taxon>
        <taxon>Heliomicrobium</taxon>
    </lineage>
</organism>
<dbReference type="NCBIfam" id="TIGR02074">
    <property type="entry name" value="PBP_1a_fam"/>
    <property type="match status" value="1"/>
</dbReference>